<proteinExistence type="predicted"/>
<protein>
    <submittedName>
        <fullName evidence="2">Uncharacterized protein</fullName>
    </submittedName>
</protein>
<dbReference type="AlphaFoldDB" id="A0A2H0UPD4"/>
<organism evidence="2 3">
    <name type="scientific">Candidatus Harrisonbacteria bacterium CG10_big_fil_rev_8_21_14_0_10_45_28</name>
    <dbReference type="NCBI Taxonomy" id="1974586"/>
    <lineage>
        <taxon>Bacteria</taxon>
        <taxon>Candidatus Harrisoniibacteriota</taxon>
    </lineage>
</organism>
<feature type="region of interest" description="Disordered" evidence="1">
    <location>
        <begin position="35"/>
        <end position="61"/>
    </location>
</feature>
<feature type="compositionally biased region" description="Basic and acidic residues" evidence="1">
    <location>
        <begin position="39"/>
        <end position="59"/>
    </location>
</feature>
<evidence type="ECO:0000256" key="1">
    <source>
        <dbReference type="SAM" id="MobiDB-lite"/>
    </source>
</evidence>
<evidence type="ECO:0000313" key="3">
    <source>
        <dbReference type="Proteomes" id="UP000230903"/>
    </source>
</evidence>
<comment type="caution">
    <text evidence="2">The sequence shown here is derived from an EMBL/GenBank/DDBJ whole genome shotgun (WGS) entry which is preliminary data.</text>
</comment>
<gene>
    <name evidence="2" type="ORF">COU10_00095</name>
</gene>
<dbReference type="EMBL" id="PFBC01000003">
    <property type="protein sequence ID" value="PIR88260.1"/>
    <property type="molecule type" value="Genomic_DNA"/>
</dbReference>
<dbReference type="Proteomes" id="UP000230903">
    <property type="component" value="Unassembled WGS sequence"/>
</dbReference>
<evidence type="ECO:0000313" key="2">
    <source>
        <dbReference type="EMBL" id="PIR88260.1"/>
    </source>
</evidence>
<name>A0A2H0UPD4_9BACT</name>
<reference evidence="3" key="1">
    <citation type="submission" date="2017-09" db="EMBL/GenBank/DDBJ databases">
        <title>Depth-based differentiation of microbial function through sediment-hosted aquifers and enrichment of novel symbionts in the deep terrestrial subsurface.</title>
        <authorList>
            <person name="Probst A.J."/>
            <person name="Ladd B."/>
            <person name="Jarett J.K."/>
            <person name="Geller-Mcgrath D.E."/>
            <person name="Sieber C.M.K."/>
            <person name="Emerson J.B."/>
            <person name="Anantharaman K."/>
            <person name="Thomas B.C."/>
            <person name="Malmstrom R."/>
            <person name="Stieglmeier M."/>
            <person name="Klingl A."/>
            <person name="Woyke T."/>
            <person name="Ryan C.M."/>
            <person name="Banfield J.F."/>
        </authorList>
    </citation>
    <scope>NUCLEOTIDE SEQUENCE [LARGE SCALE GENOMIC DNA]</scope>
</reference>
<accession>A0A2H0UPD4</accession>
<sequence length="370" mass="40013">MNFGKPLSQCESRPVVLAKNILAFLFFENKTPRAVRPHRANETKGTRAKGRESAQDHRTGTPARIGVARIIPADVELAVVAVHVHAATIDAAGAGTSPADRIKPDLVLPVDLEQENDRFAAGHNLLLHLPQPAVAHSHELRAGLGGFQSSRSPENLLCGLAGIKVDVDGPEVLRCPPPVRHLGHEREDLLAGQIATDGPVVARGNFPGQPPGAVLTLQAGKVPEELAGVLQVESQLGARNPASTVGAEQSAGSIPAVVDDLENIGDLTGKPRPSFHHTDHIFPEPFDSDLLIAAHDQLLSARYTRAWLCRSCVRRAPPKRGKLSSVVEELVIYIPHYKYLVKILTQSQKPSILWRLAKSLSNRVVKFDLR</sequence>